<proteinExistence type="predicted"/>
<reference evidence="2" key="1">
    <citation type="submission" date="2014-12" db="EMBL/GenBank/DDBJ databases">
        <authorList>
            <person name="Smet A."/>
        </authorList>
    </citation>
    <scope>NUCLEOTIDE SEQUENCE [LARGE SCALE GENOMIC DNA]</scope>
</reference>
<dbReference type="Proteomes" id="UP000046090">
    <property type="component" value="Unassembled WGS sequence"/>
</dbReference>
<protein>
    <submittedName>
        <fullName evidence="1">Uncharacterized protein</fullName>
    </submittedName>
</protein>
<evidence type="ECO:0000313" key="2">
    <source>
        <dbReference type="Proteomes" id="UP000046090"/>
    </source>
</evidence>
<organism evidence="1 2">
    <name type="scientific">Helicobacter heilmannii</name>
    <dbReference type="NCBI Taxonomy" id="35817"/>
    <lineage>
        <taxon>Bacteria</taxon>
        <taxon>Pseudomonadati</taxon>
        <taxon>Campylobacterota</taxon>
        <taxon>Epsilonproteobacteria</taxon>
        <taxon>Campylobacterales</taxon>
        <taxon>Helicobacteraceae</taxon>
        <taxon>Helicobacter</taxon>
    </lineage>
</organism>
<dbReference type="EMBL" id="CDMK01000001">
    <property type="protein sequence ID" value="CRI34010.1"/>
    <property type="molecule type" value="Genomic_DNA"/>
</dbReference>
<dbReference type="STRING" id="1216962.BN341_2230"/>
<dbReference type="GeneID" id="76196627"/>
<evidence type="ECO:0000313" key="1">
    <source>
        <dbReference type="EMBL" id="CRI34010.1"/>
    </source>
</evidence>
<dbReference type="AlphaFoldDB" id="A0A0K2YAI5"/>
<gene>
    <name evidence="1" type="ORF">HHE01_16960</name>
</gene>
<accession>A0A0K2YAI5</accession>
<name>A0A0K2YAI5_HELHE</name>
<dbReference type="RefSeq" id="WP_015106076.1">
    <property type="nucleotide sequence ID" value="NZ_AP026684.1"/>
</dbReference>
<sequence>MRWGKITSLEQLKEHFNLLDVFGHHRSKTLHRWLSSRVSQTSKEGRACADLLQGIEGVKATTDAEILSALCGVFGIEQSKESIQEVLEAQKRQRINKP</sequence>
<dbReference type="OrthoDB" id="5329435at2"/>
<keyword evidence="2" id="KW-1185">Reference proteome</keyword>